<dbReference type="EMBL" id="MG602507">
    <property type="protein sequence ID" value="AVG46754.1"/>
    <property type="molecule type" value="Genomic_DNA"/>
</dbReference>
<proteinExistence type="predicted"/>
<evidence type="ECO:0000313" key="1">
    <source>
        <dbReference type="EMBL" id="AVG46754.1"/>
    </source>
</evidence>
<accession>A0A2L2DKT9</accession>
<reference evidence="1" key="1">
    <citation type="journal article" date="2017" name="Front. Microbiol.">
        <title>Genome Characterization of the First Mimiviruses of Lineage C Isolated in Brazil.</title>
        <authorList>
            <person name="Assis F.L."/>
            <person name="Franco-Luiz A.P.M."/>
            <person name="Dos Santos R.N."/>
            <person name="Campos F.S."/>
            <person name="Dornas F.P."/>
            <person name="Borato P.V.M."/>
            <person name="Franco A.C."/>
            <person name="Abrahao J.S."/>
            <person name="Colson P."/>
            <person name="Scola B."/>
        </authorList>
    </citation>
    <scope>NUCLEOTIDE SEQUENCE [LARGE SCALE GENOMIC DNA]</scope>
</reference>
<dbReference type="Proteomes" id="UP000280369">
    <property type="component" value="Segment"/>
</dbReference>
<organism evidence="1">
    <name type="scientific">Acanthamoeba polyphaga mimivirus</name>
    <name type="common">APMV</name>
    <dbReference type="NCBI Taxonomy" id="212035"/>
    <lineage>
        <taxon>Viruses</taxon>
        <taxon>Varidnaviria</taxon>
        <taxon>Bamfordvirae</taxon>
        <taxon>Nucleocytoviricota</taxon>
        <taxon>Megaviricetes</taxon>
        <taxon>Imitervirales</taxon>
        <taxon>Mimiviridae</taxon>
        <taxon>Megamimivirinae</taxon>
        <taxon>Mimivirus</taxon>
        <taxon>Mimivirus bradfordmassiliense</taxon>
    </lineage>
</organism>
<organismHost>
    <name type="scientific">Acanthamoeba polyphaga</name>
    <name type="common">Amoeba</name>
    <dbReference type="NCBI Taxonomy" id="5757"/>
</organismHost>
<sequence length="68" mass="7932">MDNLTKIKMNKINYYQADDMIKQKIDLCKGSPNGRRLIDNINIPKENYIYASNQTGKWIISNGKKQKI</sequence>
<protein>
    <submittedName>
        <fullName evidence="1">Uncharacterized protein</fullName>
    </submittedName>
</protein>
<name>A0A2L2DKT9_MIMIV</name>